<evidence type="ECO:0000313" key="3">
    <source>
        <dbReference type="EMBL" id="RYN54631.1"/>
    </source>
</evidence>
<reference evidence="2" key="1">
    <citation type="submission" date="2017-10" db="EMBL/GenBank/DDBJ databases">
        <authorList>
            <person name="Armitage A.D."/>
            <person name="Barbara D.J."/>
            <person name="Woodhall J.W."/>
            <person name="Sreenivasaprasad S."/>
            <person name="Lane C.R."/>
            <person name="Clarkson J.P."/>
            <person name="Harrison R.J."/>
        </authorList>
    </citation>
    <scope>NUCLEOTIDE SEQUENCE</scope>
    <source>
        <strain evidence="2">FERA 1164</strain>
        <strain evidence="4">FERA 635</strain>
    </source>
</reference>
<gene>
    <name evidence="3" type="ORF">AA0114_g3932</name>
    <name evidence="2" type="ORF">AA0115_g7455</name>
    <name evidence="4" type="ORF">AA0119_g9976</name>
</gene>
<reference evidence="3" key="3">
    <citation type="journal article" date="2019" name="J. ISSAAS">
        <title>Genomics, evolutionary history and diagnostics of the Alternaria alternata species group including apple and Asian pear pathotypes.</title>
        <authorList>
            <person name="Armitage A.D."/>
            <person name="Cockerton H.M."/>
            <person name="Sreenivasaprasad S."/>
            <person name="Woodhall J."/>
            <person name="Lane C."/>
            <person name="Harrison R.J."/>
            <person name="Clarkson J.P."/>
        </authorList>
    </citation>
    <scope>NUCLEOTIDE SEQUENCE</scope>
    <source>
        <strain evidence="3">FERA 1082</strain>
    </source>
</reference>
<dbReference type="EMBL" id="PDXB01000018">
    <property type="protein sequence ID" value="RYN25959.1"/>
    <property type="molecule type" value="Genomic_DNA"/>
</dbReference>
<dbReference type="Proteomes" id="UP000292340">
    <property type="component" value="Unassembled WGS sequence"/>
</dbReference>
<name>A0A4Q4MLM3_9PLEO</name>
<comment type="caution">
    <text evidence="3">The sequence shown here is derived from an EMBL/GenBank/DDBJ whole genome shotgun (WGS) entry which is preliminary data.</text>
</comment>
<evidence type="ECO:0000313" key="4">
    <source>
        <dbReference type="EMBL" id="RYN92394.1"/>
    </source>
</evidence>
<dbReference type="OrthoDB" id="3678414at2759"/>
<accession>A0A4Q4MLM3</accession>
<dbReference type="Proteomes" id="UP000293195">
    <property type="component" value="Unassembled WGS sequence"/>
</dbReference>
<dbReference type="EMBL" id="PDXF01000058">
    <property type="protein sequence ID" value="RYN92394.1"/>
    <property type="molecule type" value="Genomic_DNA"/>
</dbReference>
<protein>
    <submittedName>
        <fullName evidence="3">Uncharacterized protein</fullName>
    </submittedName>
</protein>
<dbReference type="EMBL" id="PDXA01000010">
    <property type="protein sequence ID" value="RYN54631.1"/>
    <property type="molecule type" value="Genomic_DNA"/>
</dbReference>
<proteinExistence type="predicted"/>
<evidence type="ECO:0000313" key="2">
    <source>
        <dbReference type="EMBL" id="RYN25959.1"/>
    </source>
</evidence>
<evidence type="ECO:0000313" key="6">
    <source>
        <dbReference type="Proteomes" id="UP000293195"/>
    </source>
</evidence>
<evidence type="ECO:0000256" key="1">
    <source>
        <dbReference type="SAM" id="MobiDB-lite"/>
    </source>
</evidence>
<reference evidence="5 6" key="2">
    <citation type="journal article" date="2019" name="bioRxiv">
        <title>Genomics, evolutionary history and diagnostics of the Alternaria alternata species group including apple and Asian pear pathotypes.</title>
        <authorList>
            <person name="Armitage A.D."/>
            <person name="Cockerton H.M."/>
            <person name="Sreenivasaprasad S."/>
            <person name="Woodhall J.W."/>
            <person name="Lane C.R."/>
            <person name="Harrison R.J."/>
            <person name="Clarkson J.P."/>
        </authorList>
    </citation>
    <scope>NUCLEOTIDE SEQUENCE [LARGE SCALE GENOMIC DNA]</scope>
    <source>
        <strain evidence="5">FERA 1082</strain>
        <strain evidence="2">FERA 1164</strain>
        <strain evidence="6">FERA 635</strain>
    </source>
</reference>
<sequence length="132" mass="14642">MSVNSTNRAKPVTLADYRTLTYVELTADTVFGSGYDIAVLVHQSHFDSNDYLATLTAHSTSPAPGRPQLVDLGLHSGTTREEALLGLLHTLEEMAVKRSNANRMKSKKEDTENKQKSGQLIEEMVEEHNEEI</sequence>
<evidence type="ECO:0000313" key="5">
    <source>
        <dbReference type="Proteomes" id="UP000292402"/>
    </source>
</evidence>
<dbReference type="AlphaFoldDB" id="A0A4Q4MLM3"/>
<feature type="compositionally biased region" description="Acidic residues" evidence="1">
    <location>
        <begin position="123"/>
        <end position="132"/>
    </location>
</feature>
<keyword evidence="6" id="KW-1185">Reference proteome</keyword>
<dbReference type="Proteomes" id="UP000292402">
    <property type="component" value="Unassembled WGS sequence"/>
</dbReference>
<feature type="region of interest" description="Disordered" evidence="1">
    <location>
        <begin position="98"/>
        <end position="132"/>
    </location>
</feature>
<organism evidence="3 5">
    <name type="scientific">Alternaria tenuissima</name>
    <dbReference type="NCBI Taxonomy" id="119927"/>
    <lineage>
        <taxon>Eukaryota</taxon>
        <taxon>Fungi</taxon>
        <taxon>Dikarya</taxon>
        <taxon>Ascomycota</taxon>
        <taxon>Pezizomycotina</taxon>
        <taxon>Dothideomycetes</taxon>
        <taxon>Pleosporomycetidae</taxon>
        <taxon>Pleosporales</taxon>
        <taxon>Pleosporineae</taxon>
        <taxon>Pleosporaceae</taxon>
        <taxon>Alternaria</taxon>
        <taxon>Alternaria sect. Alternaria</taxon>
        <taxon>Alternaria alternata complex</taxon>
    </lineage>
</organism>